<dbReference type="PANTHER" id="PTHR10996">
    <property type="entry name" value="2-HYDROXYACID DEHYDROGENASE-RELATED"/>
    <property type="match status" value="1"/>
</dbReference>
<dbReference type="SUPFAM" id="SSF51735">
    <property type="entry name" value="NAD(P)-binding Rossmann-fold domains"/>
    <property type="match status" value="1"/>
</dbReference>
<dbReference type="InterPro" id="IPR038251">
    <property type="entry name" value="PdxB_dimer_sf"/>
</dbReference>
<dbReference type="InterPro" id="IPR024531">
    <property type="entry name" value="Erythronate-4-P_DHase_dimer"/>
</dbReference>
<protein>
    <recommendedName>
        <fullName evidence="5">Erythronate-4-phosphate dehydrogenase</fullName>
        <ecNumber evidence="5">1.1.1.290</ecNumber>
    </recommendedName>
</protein>
<dbReference type="GO" id="GO:0046983">
    <property type="term" value="F:protein dimerization activity"/>
    <property type="evidence" value="ECO:0007669"/>
    <property type="project" value="InterPro"/>
</dbReference>
<feature type="binding site" evidence="5">
    <location>
        <position position="75"/>
    </location>
    <ligand>
        <name>substrate</name>
    </ligand>
</feature>
<comment type="similarity">
    <text evidence="5">Belongs to the D-isomer specific 2-hydroxyacid dehydrogenase family. PdxB subfamily.</text>
</comment>
<dbReference type="CDD" id="cd12158">
    <property type="entry name" value="ErythrP_dh"/>
    <property type="match status" value="1"/>
</dbReference>
<accession>A0A1X7AIE0</accession>
<dbReference type="GO" id="GO:0005737">
    <property type="term" value="C:cytoplasm"/>
    <property type="evidence" value="ECO:0007669"/>
    <property type="project" value="UniProtKB-SubCell"/>
</dbReference>
<dbReference type="GO" id="GO:0008615">
    <property type="term" value="P:pyridoxine biosynthetic process"/>
    <property type="evidence" value="ECO:0007669"/>
    <property type="project" value="UniProtKB-UniRule"/>
</dbReference>
<feature type="domain" description="D-isomer specific 2-hydroxyacid dehydrogenase catalytic" evidence="6">
    <location>
        <begin position="39"/>
        <end position="285"/>
    </location>
</feature>
<comment type="function">
    <text evidence="5">Catalyzes the oxidation of erythronate-4-phosphate to 3-hydroxy-2-oxo-4-phosphonooxybutanoate.</text>
</comment>
<feature type="active site" evidence="5">
    <location>
        <position position="242"/>
    </location>
</feature>
<evidence type="ECO:0000256" key="1">
    <source>
        <dbReference type="ARBA" id="ARBA00022490"/>
    </source>
</evidence>
<dbReference type="PROSITE" id="PS00671">
    <property type="entry name" value="D_2_HYDROXYACID_DH_3"/>
    <property type="match status" value="1"/>
</dbReference>
<comment type="subunit">
    <text evidence="5">Homodimer.</text>
</comment>
<dbReference type="InterPro" id="IPR050223">
    <property type="entry name" value="D-isomer_2-hydroxyacid_DH"/>
</dbReference>
<feature type="domain" description="Erythronate-4-phosphate dehydrogenase dimerisation" evidence="8">
    <location>
        <begin position="296"/>
        <end position="375"/>
    </location>
</feature>
<sequence>MPKQSSGAELTIVADENIPLLNEFFAGFGSIRKLPGRSMTPADVADADVLLVRSVTEVNEHLLAGSSVKFVATATSGTDHIDTQWLEDNQIGFASAAGCNADAVVDYVFTALNALSDGQGLNIEGKVFGIVGYGQVGSRLYTRLQQLDIKCLVCDPFKETPDQVSIDELVEGADIISLHTPLTQSGEEPTWHLLDGERLSRLKEGSVLINAGRGEVVDNVALIRRLQSDSPITAVLDVWENEPALSTELLELVALGTPHIAGYSVDGKVRGTEMIYQAMCQWLNTPADISLDTIAPVPALQTLSAAGENIAEITAASIRLLYDIRRDDHCLRALAKTAGDDTSALVKGFDQLRRHYPKRREFNTLTVQVPETANALERELAGIGFSIESGK</sequence>
<keyword evidence="1 5" id="KW-0963">Cytoplasm</keyword>
<keyword evidence="10" id="KW-1185">Reference proteome</keyword>
<comment type="caution">
    <text evidence="5">Lacks conserved residue(s) required for the propagation of feature annotation.</text>
</comment>
<dbReference type="InterPro" id="IPR036291">
    <property type="entry name" value="NAD(P)-bd_dom_sf"/>
</dbReference>
<dbReference type="InterPro" id="IPR029753">
    <property type="entry name" value="D-isomer_DH_CS"/>
</dbReference>
<reference evidence="9 10" key="1">
    <citation type="submission" date="2017-03" db="EMBL/GenBank/DDBJ databases">
        <authorList>
            <person name="Afonso C.L."/>
            <person name="Miller P.J."/>
            <person name="Scott M.A."/>
            <person name="Spackman E."/>
            <person name="Goraichik I."/>
            <person name="Dimitrov K.M."/>
            <person name="Suarez D.L."/>
            <person name="Swayne D.E."/>
        </authorList>
    </citation>
    <scope>NUCLEOTIDE SEQUENCE [LARGE SCALE GENOMIC DNA]</scope>
    <source>
        <strain evidence="9">SB41UT1</strain>
    </source>
</reference>
<dbReference type="SUPFAM" id="SSF52283">
    <property type="entry name" value="Formate/glycerate dehydrogenase catalytic domain-like"/>
    <property type="match status" value="1"/>
</dbReference>
<feature type="domain" description="D-isomer specific 2-hydroxyacid dehydrogenase NAD-binding" evidence="7">
    <location>
        <begin position="118"/>
        <end position="261"/>
    </location>
</feature>
<dbReference type="InterPro" id="IPR020921">
    <property type="entry name" value="Erythronate-4-P_DHase"/>
</dbReference>
<organism evidence="9 10">
    <name type="scientific">Parendozoicomonas haliclonae</name>
    <dbReference type="NCBI Taxonomy" id="1960125"/>
    <lineage>
        <taxon>Bacteria</taxon>
        <taxon>Pseudomonadati</taxon>
        <taxon>Pseudomonadota</taxon>
        <taxon>Gammaproteobacteria</taxon>
        <taxon>Oceanospirillales</taxon>
        <taxon>Endozoicomonadaceae</taxon>
        <taxon>Parendozoicomonas</taxon>
    </lineage>
</organism>
<feature type="active site" evidence="5">
    <location>
        <position position="213"/>
    </location>
</feature>
<evidence type="ECO:0000313" key="10">
    <source>
        <dbReference type="Proteomes" id="UP000196573"/>
    </source>
</evidence>
<proteinExistence type="inferred from homology"/>
<feature type="binding site" evidence="5">
    <location>
        <position position="262"/>
    </location>
    <ligand>
        <name>NAD(+)</name>
        <dbReference type="ChEBI" id="CHEBI:57540"/>
    </ligand>
</feature>
<dbReference type="OrthoDB" id="9770208at2"/>
<evidence type="ECO:0000256" key="4">
    <source>
        <dbReference type="ARBA" id="ARBA00023096"/>
    </source>
</evidence>
<evidence type="ECO:0000256" key="2">
    <source>
        <dbReference type="ARBA" id="ARBA00023002"/>
    </source>
</evidence>
<name>A0A1X7AIE0_9GAMM</name>
<feature type="active site" description="Proton donor" evidence="5">
    <location>
        <position position="259"/>
    </location>
</feature>
<keyword evidence="4 5" id="KW-0664">Pyridoxine biosynthesis</keyword>
<evidence type="ECO:0000259" key="7">
    <source>
        <dbReference type="Pfam" id="PF02826"/>
    </source>
</evidence>
<feature type="binding site" evidence="5">
    <location>
        <position position="180"/>
    </location>
    <ligand>
        <name>NAD(+)</name>
        <dbReference type="ChEBI" id="CHEBI:57540"/>
    </ligand>
</feature>
<dbReference type="Proteomes" id="UP000196573">
    <property type="component" value="Unassembled WGS sequence"/>
</dbReference>
<evidence type="ECO:0000313" key="9">
    <source>
        <dbReference type="EMBL" id="SMA43484.1"/>
    </source>
</evidence>
<dbReference type="Pfam" id="PF11890">
    <property type="entry name" value="DUF3410"/>
    <property type="match status" value="1"/>
</dbReference>
<comment type="pathway">
    <text evidence="5">Cofactor biosynthesis; pyridoxine 5'-phosphate biosynthesis; pyridoxine 5'-phosphate from D-erythrose 4-phosphate: step 2/5.</text>
</comment>
<comment type="subcellular location">
    <subcellularLocation>
        <location evidence="5">Cytoplasm</location>
    </subcellularLocation>
</comment>
<dbReference type="UniPathway" id="UPA00244">
    <property type="reaction ID" value="UER00310"/>
</dbReference>
<feature type="binding site" evidence="5">
    <location>
        <position position="155"/>
    </location>
    <ligand>
        <name>NAD(+)</name>
        <dbReference type="ChEBI" id="CHEBI:57540"/>
    </ligand>
</feature>
<dbReference type="Gene3D" id="3.30.1370.170">
    <property type="match status" value="1"/>
</dbReference>
<dbReference type="GO" id="GO:0051287">
    <property type="term" value="F:NAD binding"/>
    <property type="evidence" value="ECO:0007669"/>
    <property type="project" value="InterPro"/>
</dbReference>
<keyword evidence="3 5" id="KW-0520">NAD</keyword>
<gene>
    <name evidence="5 9" type="primary">pdxB</name>
    <name evidence="9" type="ORF">EHSB41UT_01603</name>
</gene>
<feature type="binding site" evidence="5">
    <location>
        <position position="263"/>
    </location>
    <ligand>
        <name>substrate</name>
    </ligand>
</feature>
<feature type="binding site" evidence="5">
    <location>
        <position position="237"/>
    </location>
    <ligand>
        <name>NAD(+)</name>
        <dbReference type="ChEBI" id="CHEBI:57540"/>
    </ligand>
</feature>
<keyword evidence="2 5" id="KW-0560">Oxidoreductase</keyword>
<dbReference type="AlphaFoldDB" id="A0A1X7AIE0"/>
<evidence type="ECO:0000259" key="6">
    <source>
        <dbReference type="Pfam" id="PF00389"/>
    </source>
</evidence>
<evidence type="ECO:0000256" key="5">
    <source>
        <dbReference type="HAMAP-Rule" id="MF_01825"/>
    </source>
</evidence>
<dbReference type="InterPro" id="IPR006139">
    <property type="entry name" value="D-isomer_2_OHA_DH_cat_dom"/>
</dbReference>
<dbReference type="RefSeq" id="WP_087108628.1">
    <property type="nucleotide sequence ID" value="NZ_CBCSCN010000008.1"/>
</dbReference>
<dbReference type="Pfam" id="PF02826">
    <property type="entry name" value="2-Hacid_dh_C"/>
    <property type="match status" value="1"/>
</dbReference>
<dbReference type="EC" id="1.1.1.290" evidence="5"/>
<dbReference type="Pfam" id="PF00389">
    <property type="entry name" value="2-Hacid_dh"/>
    <property type="match status" value="1"/>
</dbReference>
<dbReference type="Gene3D" id="3.40.50.720">
    <property type="entry name" value="NAD(P)-binding Rossmann-like Domain"/>
    <property type="match status" value="2"/>
</dbReference>
<dbReference type="NCBIfam" id="NF001309">
    <property type="entry name" value="PRK00257.1"/>
    <property type="match status" value="1"/>
</dbReference>
<feature type="binding site" evidence="5">
    <location>
        <position position="54"/>
    </location>
    <ligand>
        <name>substrate</name>
    </ligand>
</feature>
<feature type="binding site" evidence="5">
    <location>
        <begin position="135"/>
        <end position="136"/>
    </location>
    <ligand>
        <name>NAD(+)</name>
        <dbReference type="ChEBI" id="CHEBI:57540"/>
    </ligand>
</feature>
<dbReference type="HAMAP" id="MF_01825">
    <property type="entry name" value="PdxB"/>
    <property type="match status" value="1"/>
</dbReference>
<evidence type="ECO:0000259" key="8">
    <source>
        <dbReference type="Pfam" id="PF11890"/>
    </source>
</evidence>
<dbReference type="GO" id="GO:0033711">
    <property type="term" value="F:4-phosphoerythronate dehydrogenase activity"/>
    <property type="evidence" value="ECO:0007669"/>
    <property type="project" value="UniProtKB-EC"/>
</dbReference>
<evidence type="ECO:0000256" key="3">
    <source>
        <dbReference type="ARBA" id="ARBA00023027"/>
    </source>
</evidence>
<comment type="catalytic activity">
    <reaction evidence="5">
        <text>4-phospho-D-erythronate + NAD(+) = (R)-3-hydroxy-2-oxo-4-phosphooxybutanoate + NADH + H(+)</text>
        <dbReference type="Rhea" id="RHEA:18829"/>
        <dbReference type="ChEBI" id="CHEBI:15378"/>
        <dbReference type="ChEBI" id="CHEBI:57540"/>
        <dbReference type="ChEBI" id="CHEBI:57945"/>
        <dbReference type="ChEBI" id="CHEBI:58538"/>
        <dbReference type="ChEBI" id="CHEBI:58766"/>
        <dbReference type="EC" id="1.1.1.290"/>
    </reaction>
</comment>
<dbReference type="EMBL" id="FWPT01000003">
    <property type="protein sequence ID" value="SMA43484.1"/>
    <property type="molecule type" value="Genomic_DNA"/>
</dbReference>
<dbReference type="InterPro" id="IPR006140">
    <property type="entry name" value="D-isomer_DH_NAD-bd"/>
</dbReference>